<feature type="transmembrane region" description="Helical" evidence="10">
    <location>
        <begin position="755"/>
        <end position="772"/>
    </location>
</feature>
<proteinExistence type="predicted"/>
<dbReference type="NCBIfam" id="NF009284">
    <property type="entry name" value="PRK12644.1"/>
    <property type="match status" value="1"/>
</dbReference>
<dbReference type="PANTHER" id="PTHR43373:SF1">
    <property type="entry name" value="NA(+)_H(+) ANTIPORTER SUBUNIT A"/>
    <property type="match status" value="1"/>
</dbReference>
<keyword evidence="5 9" id="KW-0812">Transmembrane</keyword>
<feature type="transmembrane region" description="Helical" evidence="10">
    <location>
        <begin position="299"/>
        <end position="318"/>
    </location>
</feature>
<feature type="transmembrane region" description="Helical" evidence="10">
    <location>
        <begin position="462"/>
        <end position="485"/>
    </location>
</feature>
<evidence type="ECO:0000259" key="11">
    <source>
        <dbReference type="Pfam" id="PF00361"/>
    </source>
</evidence>
<keyword evidence="17" id="KW-1185">Reference proteome</keyword>
<evidence type="ECO:0000256" key="9">
    <source>
        <dbReference type="RuleBase" id="RU000320"/>
    </source>
</evidence>
<evidence type="ECO:0000256" key="10">
    <source>
        <dbReference type="SAM" id="Phobius"/>
    </source>
</evidence>
<evidence type="ECO:0000313" key="17">
    <source>
        <dbReference type="Proteomes" id="UP000014387"/>
    </source>
</evidence>
<keyword evidence="3" id="KW-0050">Antiport</keyword>
<feature type="transmembrane region" description="Helical" evidence="10">
    <location>
        <begin position="906"/>
        <end position="931"/>
    </location>
</feature>
<evidence type="ECO:0000259" key="12">
    <source>
        <dbReference type="Pfam" id="PF00662"/>
    </source>
</evidence>
<dbReference type="InterPro" id="IPR050616">
    <property type="entry name" value="CPA3_Na-H_Antiporter_A"/>
</dbReference>
<evidence type="ECO:0000256" key="4">
    <source>
        <dbReference type="ARBA" id="ARBA00022475"/>
    </source>
</evidence>
<evidence type="ECO:0000313" key="16">
    <source>
        <dbReference type="EMBL" id="EPD31180.1"/>
    </source>
</evidence>
<feature type="transmembrane region" description="Helical" evidence="10">
    <location>
        <begin position="803"/>
        <end position="826"/>
    </location>
</feature>
<feature type="transmembrane region" description="Helical" evidence="10">
    <location>
        <begin position="272"/>
        <end position="292"/>
    </location>
</feature>
<dbReference type="InterPro" id="IPR001516">
    <property type="entry name" value="Proton_antipo_N"/>
</dbReference>
<dbReference type="InterPro" id="IPR025383">
    <property type="entry name" value="MrpA_C/MbhD"/>
</dbReference>
<feature type="transmembrane region" description="Helical" evidence="10">
    <location>
        <begin position="832"/>
        <end position="851"/>
    </location>
</feature>
<evidence type="ECO:0000256" key="5">
    <source>
        <dbReference type="ARBA" id="ARBA00022692"/>
    </source>
</evidence>
<sequence length="966" mass="102832">MVTILLLHAVAACLAPFLGRKLGRNLLFITALAPFSAVVWALSYTREVFTSPPEFVWNWVGELSLAVVFRLDPLSWLMTLIVSGVGTLVMLYATRYFSSNAASLGRFAAIFTAFAAAMLGLVTADHLLIIYLFWELTTVFSYLLIGHHFDHRPARAAARQSIQVTGFGGLAMFAGFVMVAEAPGGSYAVHVLVENARTGVLDVGSAQVIVAALLIILGASTKSALVPHHFWLPGAMAAPTPVSAYLHAAAMVKAGVYLIARLTPGFTNVPGWSPIIVALGLATMLLGSYRALRQFDLKLVLAYGTVSQLGLMSAAMAYGTATTYAAGVAMLVAHAVFKSALFMSVGLVEKATGTRDLRELNCLYKHQPVLATAAAVLALSMAGVPPLLGFVGKEAFITSLFEGTGAGWTASMAPHSAGASLDVTALVILALGSVLTVAYSWRYWWGAFGHKRIKIEMSNAQLPTLTLVPVVGLAVASFTAIQPAWLQILTEFITEGGVGEPHIALWSGPVPALITAAILAGGAWMAWQRPRIARIQRRLAPKHLHISEIYRWLMLELEHFASLITSLFHRGSLPWDITTIFVVFTAAVGFGLVEVGQAELNLRLWDSATQVGIVALASIAAFVAARSRSRINAVLALGVVGTAISLLYMTYGAPDLALTQMLVEVVSLVVFVLVLRSLPQNFSVRSFAISRWARIGLAGVLGIVVTGATIVAAQARVAEPISNLIPAEAYSFGAGKNVVNVILVDTRAWDTVGELSVLLVTATGVASMIYLVRRSSTLERERPKTASSWLPAISMLSARSRSLLLEVGTRVLFPTMMVASLWLLWVGHNNPGGGFAGGVLAGIAFTLRYMAGGRFELREASRVNPGALLGFGLFTATVGAVMPLAYGNTVLESTEIDLSFGVLGNVHFTSALIVDVGVYLLVVAVVLDLVTALGGQVDKDRAEAEQAQVKDKMLAGSISDVRREPK</sequence>
<feature type="domain" description="NADH-Ubiquinone oxidoreductase (complex I) chain 5 N-terminal" evidence="12">
    <location>
        <begin position="57"/>
        <end position="107"/>
    </location>
</feature>
<feature type="transmembrane region" description="Helical" evidence="10">
    <location>
        <begin position="128"/>
        <end position="149"/>
    </location>
</feature>
<feature type="transmembrane region" description="Helical" evidence="10">
    <location>
        <begin position="74"/>
        <end position="92"/>
    </location>
</feature>
<feature type="transmembrane region" description="Helical" evidence="10">
    <location>
        <begin position="604"/>
        <end position="624"/>
    </location>
</feature>
<keyword evidence="2" id="KW-0813">Transport</keyword>
<feature type="domain" description="Na+/H+ antiporter MnhB subunit-related protein" evidence="13">
    <location>
        <begin position="805"/>
        <end position="927"/>
    </location>
</feature>
<keyword evidence="6 10" id="KW-1133">Transmembrane helix</keyword>
<keyword evidence="4" id="KW-1003">Cell membrane</keyword>
<dbReference type="Pfam" id="PF20501">
    <property type="entry name" value="MbhE"/>
    <property type="match status" value="1"/>
</dbReference>
<dbReference type="Pfam" id="PF04039">
    <property type="entry name" value="MnhB"/>
    <property type="match status" value="1"/>
</dbReference>
<evidence type="ECO:0000259" key="14">
    <source>
        <dbReference type="Pfam" id="PF13244"/>
    </source>
</evidence>
<dbReference type="Pfam" id="PF13244">
    <property type="entry name" value="MbhD"/>
    <property type="match status" value="1"/>
</dbReference>
<dbReference type="AlphaFoldDB" id="A0A9W5RF14"/>
<dbReference type="InterPro" id="IPR001750">
    <property type="entry name" value="ND/Mrp_TM"/>
</dbReference>
<feature type="domain" description="MrpA C-terminal/MbhD" evidence="14">
    <location>
        <begin position="616"/>
        <end position="680"/>
    </location>
</feature>
<evidence type="ECO:0000259" key="13">
    <source>
        <dbReference type="Pfam" id="PF04039"/>
    </source>
</evidence>
<dbReference type="InterPro" id="IPR046806">
    <property type="entry name" value="MrpA_C/MbhE"/>
</dbReference>
<reference evidence="16 17" key="1">
    <citation type="submission" date="2013-05" db="EMBL/GenBank/DDBJ databases">
        <title>The Genome Sequence of Actinomyces europaeus ACS-120-V-COL10B.</title>
        <authorList>
            <consortium name="The Broad Institute Genomics Platform"/>
            <person name="Earl A."/>
            <person name="Ward D."/>
            <person name="Feldgarden M."/>
            <person name="Gevers D."/>
            <person name="Saerens B."/>
            <person name="Vaneechoutte M."/>
            <person name="Walker B."/>
            <person name="Young S."/>
            <person name="Zeng Q."/>
            <person name="Gargeya S."/>
            <person name="Fitzgerald M."/>
            <person name="Haas B."/>
            <person name="Abouelleil A."/>
            <person name="Allen A.W."/>
            <person name="Alvarado L."/>
            <person name="Arachchi H.M."/>
            <person name="Berlin A.M."/>
            <person name="Chapman S.B."/>
            <person name="Gainer-Dewar J."/>
            <person name="Goldberg J."/>
            <person name="Griggs A."/>
            <person name="Gujja S."/>
            <person name="Hansen M."/>
            <person name="Howarth C."/>
            <person name="Imamovic A."/>
            <person name="Ireland A."/>
            <person name="Larimer J."/>
            <person name="McCowan C."/>
            <person name="Murphy C."/>
            <person name="Pearson M."/>
            <person name="Poon T.W."/>
            <person name="Priest M."/>
            <person name="Roberts A."/>
            <person name="Saif S."/>
            <person name="Shea T."/>
            <person name="Sisk P."/>
            <person name="Sykes S."/>
            <person name="Wortman J."/>
            <person name="Nusbaum C."/>
            <person name="Birren B."/>
        </authorList>
    </citation>
    <scope>NUCLEOTIDE SEQUENCE [LARGE SCALE GENOMIC DNA]</scope>
    <source>
        <strain evidence="16 17">ACS-120-V-Col10b</strain>
    </source>
</reference>
<feature type="domain" description="NADH:quinone oxidoreductase/Mrp antiporter transmembrane" evidence="11">
    <location>
        <begin position="124"/>
        <end position="402"/>
    </location>
</feature>
<feature type="transmembrane region" description="Helical" evidence="10">
    <location>
        <begin position="423"/>
        <end position="441"/>
    </location>
</feature>
<dbReference type="GO" id="GO:0005886">
    <property type="term" value="C:plasma membrane"/>
    <property type="evidence" value="ECO:0007669"/>
    <property type="project" value="UniProtKB-SubCell"/>
</dbReference>
<keyword evidence="8 10" id="KW-0472">Membrane</keyword>
<dbReference type="Pfam" id="PF00662">
    <property type="entry name" value="Proton_antipo_N"/>
    <property type="match status" value="1"/>
</dbReference>
<dbReference type="InterPro" id="IPR007182">
    <property type="entry name" value="MnhB"/>
</dbReference>
<feature type="transmembrane region" description="Helical" evidence="10">
    <location>
        <begin position="573"/>
        <end position="592"/>
    </location>
</feature>
<evidence type="ECO:0000256" key="6">
    <source>
        <dbReference type="ARBA" id="ARBA00022989"/>
    </source>
</evidence>
<evidence type="ECO:0000256" key="8">
    <source>
        <dbReference type="ARBA" id="ARBA00023136"/>
    </source>
</evidence>
<gene>
    <name evidence="16" type="ORF">HMPREF9238_00945</name>
</gene>
<dbReference type="EMBL" id="AGWN01000001">
    <property type="protein sequence ID" value="EPD31180.1"/>
    <property type="molecule type" value="Genomic_DNA"/>
</dbReference>
<feature type="transmembrane region" description="Helical" evidence="10">
    <location>
        <begin position="631"/>
        <end position="651"/>
    </location>
</feature>
<evidence type="ECO:0000256" key="7">
    <source>
        <dbReference type="ARBA" id="ARBA00023065"/>
    </source>
</evidence>
<dbReference type="GO" id="GO:0006811">
    <property type="term" value="P:monoatomic ion transport"/>
    <property type="evidence" value="ECO:0007669"/>
    <property type="project" value="UniProtKB-KW"/>
</dbReference>
<name>A0A9W5RF14_9ACTO</name>
<feature type="transmembrane region" description="Helical" evidence="10">
    <location>
        <begin position="324"/>
        <end position="348"/>
    </location>
</feature>
<comment type="subcellular location">
    <subcellularLocation>
        <location evidence="1">Cell membrane</location>
        <topology evidence="1">Multi-pass membrane protein</topology>
    </subcellularLocation>
    <subcellularLocation>
        <location evidence="9">Membrane</location>
        <topology evidence="9">Multi-pass membrane protein</topology>
    </subcellularLocation>
</comment>
<dbReference type="Proteomes" id="UP000014387">
    <property type="component" value="Unassembled WGS sequence"/>
</dbReference>
<feature type="transmembrane region" description="Helical" evidence="10">
    <location>
        <begin position="200"/>
        <end position="221"/>
    </location>
</feature>
<keyword evidence="7" id="KW-0406">Ion transport</keyword>
<evidence type="ECO:0000256" key="3">
    <source>
        <dbReference type="ARBA" id="ARBA00022449"/>
    </source>
</evidence>
<feature type="domain" description="MrpA C-terminal/MbhE" evidence="15">
    <location>
        <begin position="700"/>
        <end position="773"/>
    </location>
</feature>
<feature type="transmembrane region" description="Helical" evidence="10">
    <location>
        <begin position="369"/>
        <end position="391"/>
    </location>
</feature>
<dbReference type="Pfam" id="PF00361">
    <property type="entry name" value="Proton_antipo_M"/>
    <property type="match status" value="1"/>
</dbReference>
<feature type="transmembrane region" description="Helical" evidence="10">
    <location>
        <begin position="104"/>
        <end position="122"/>
    </location>
</feature>
<evidence type="ECO:0000256" key="2">
    <source>
        <dbReference type="ARBA" id="ARBA00022448"/>
    </source>
</evidence>
<comment type="caution">
    <text evidence="16">The sequence shown here is derived from an EMBL/GenBank/DDBJ whole genome shotgun (WGS) entry which is preliminary data.</text>
</comment>
<organism evidence="16 17">
    <name type="scientific">Gleimia europaea ACS-120-V-Col10b</name>
    <dbReference type="NCBI Taxonomy" id="883069"/>
    <lineage>
        <taxon>Bacteria</taxon>
        <taxon>Bacillati</taxon>
        <taxon>Actinomycetota</taxon>
        <taxon>Actinomycetes</taxon>
        <taxon>Actinomycetales</taxon>
        <taxon>Actinomycetaceae</taxon>
        <taxon>Gleimia</taxon>
    </lineage>
</organism>
<evidence type="ECO:0000256" key="1">
    <source>
        <dbReference type="ARBA" id="ARBA00004651"/>
    </source>
</evidence>
<feature type="transmembrane region" description="Helical" evidence="10">
    <location>
        <begin position="505"/>
        <end position="527"/>
    </location>
</feature>
<feature type="transmembrane region" description="Helical" evidence="10">
    <location>
        <begin position="863"/>
        <end position="886"/>
    </location>
</feature>
<evidence type="ECO:0000259" key="15">
    <source>
        <dbReference type="Pfam" id="PF20501"/>
    </source>
</evidence>
<feature type="transmembrane region" description="Helical" evidence="10">
    <location>
        <begin position="161"/>
        <end position="180"/>
    </location>
</feature>
<accession>A0A9W5RF14</accession>
<feature type="transmembrane region" description="Helical" evidence="10">
    <location>
        <begin position="657"/>
        <end position="675"/>
    </location>
</feature>
<evidence type="ECO:0008006" key="18">
    <source>
        <dbReference type="Google" id="ProtNLM"/>
    </source>
</evidence>
<dbReference type="GO" id="GO:0015297">
    <property type="term" value="F:antiporter activity"/>
    <property type="evidence" value="ECO:0007669"/>
    <property type="project" value="UniProtKB-KW"/>
</dbReference>
<protein>
    <recommendedName>
        <fullName evidence="18">Na+/H+ antiporter subunit A</fullName>
    </recommendedName>
</protein>
<dbReference type="PANTHER" id="PTHR43373">
    <property type="entry name" value="NA(+)/H(+) ANTIPORTER SUBUNIT"/>
    <property type="match status" value="1"/>
</dbReference>
<feature type="transmembrane region" description="Helical" evidence="10">
    <location>
        <begin position="695"/>
        <end position="715"/>
    </location>
</feature>
<dbReference type="PRINTS" id="PR01434">
    <property type="entry name" value="NADHDHGNASE5"/>
</dbReference>